<reference evidence="2 3" key="1">
    <citation type="journal article" date="2024" name="Commun. Biol.">
        <title>Comparative genomic analysis of thermophilic fungi reveals convergent evolutionary adaptations and gene losses.</title>
        <authorList>
            <person name="Steindorff A.S."/>
            <person name="Aguilar-Pontes M.V."/>
            <person name="Robinson A.J."/>
            <person name="Andreopoulos B."/>
            <person name="LaButti K."/>
            <person name="Kuo A."/>
            <person name="Mondo S."/>
            <person name="Riley R."/>
            <person name="Otillar R."/>
            <person name="Haridas S."/>
            <person name="Lipzen A."/>
            <person name="Grimwood J."/>
            <person name="Schmutz J."/>
            <person name="Clum A."/>
            <person name="Reid I.D."/>
            <person name="Moisan M.C."/>
            <person name="Butler G."/>
            <person name="Nguyen T.T.M."/>
            <person name="Dewar K."/>
            <person name="Conant G."/>
            <person name="Drula E."/>
            <person name="Henrissat B."/>
            <person name="Hansel C."/>
            <person name="Singer S."/>
            <person name="Hutchinson M.I."/>
            <person name="de Vries R.P."/>
            <person name="Natvig D.O."/>
            <person name="Powell A.J."/>
            <person name="Tsang A."/>
            <person name="Grigoriev I.V."/>
        </authorList>
    </citation>
    <scope>NUCLEOTIDE SEQUENCE [LARGE SCALE GENOMIC DNA]</scope>
    <source>
        <strain evidence="2 3">CBS 494.80</strain>
    </source>
</reference>
<protein>
    <recommendedName>
        <fullName evidence="4">Lysine-specific metallo-endopeptidase domain-containing protein</fullName>
    </recommendedName>
</protein>
<proteinExistence type="predicted"/>
<organism evidence="2 3">
    <name type="scientific">Oculimacula yallundae</name>
    <dbReference type="NCBI Taxonomy" id="86028"/>
    <lineage>
        <taxon>Eukaryota</taxon>
        <taxon>Fungi</taxon>
        <taxon>Dikarya</taxon>
        <taxon>Ascomycota</taxon>
        <taxon>Pezizomycotina</taxon>
        <taxon>Leotiomycetes</taxon>
        <taxon>Helotiales</taxon>
        <taxon>Ploettnerulaceae</taxon>
        <taxon>Oculimacula</taxon>
    </lineage>
</organism>
<gene>
    <name evidence="2" type="ORF">VTL71DRAFT_12880</name>
</gene>
<feature type="chain" id="PRO_5045208292" description="Lysine-specific metallo-endopeptidase domain-containing protein" evidence="1">
    <location>
        <begin position="25"/>
        <end position="424"/>
    </location>
</feature>
<keyword evidence="1" id="KW-0732">Signal</keyword>
<evidence type="ECO:0008006" key="4">
    <source>
        <dbReference type="Google" id="ProtNLM"/>
    </source>
</evidence>
<sequence>MRHDCRLFAHLAIAVLLFHTAVLAAFNDIFQMKLGTEKGGCDGFAGDIPAIFDEAVLIIDGALQAINEYNTDFQVRKTALAFFNIQLSDDMSVPRDEKDSAMLLSVQQGFQELSNIAKTPLEEQKKIWMFCASDWLEKADLNSNYMMADDEGTFRRVETTDKVTGDFREVRFLEKAKDGKEETEEEENLRAARQSAYFSKDLKSYIIDDKNSEAVVKSCEVEGTSAYSTVQPSSSLPISKVKALTLCKNGFFGRYADRLDINQGKIGVYLDSFQPKSLTLIHELYHLGTLGSKSRDINSWTPPLDLQPKNQEGNANAEWPGNPENFVQSRNAADSSTNILLLALASSATVHKIDISNNPQTYALAALTMFLARNGAKLDYSTGLSRPLDAPIARPAEHPARRSILNTINLENAGGSLIAKEFRA</sequence>
<dbReference type="Proteomes" id="UP001595075">
    <property type="component" value="Unassembled WGS sequence"/>
</dbReference>
<evidence type="ECO:0000256" key="1">
    <source>
        <dbReference type="SAM" id="SignalP"/>
    </source>
</evidence>
<evidence type="ECO:0000313" key="2">
    <source>
        <dbReference type="EMBL" id="KAL2071645.1"/>
    </source>
</evidence>
<feature type="signal peptide" evidence="1">
    <location>
        <begin position="1"/>
        <end position="24"/>
    </location>
</feature>
<keyword evidence="3" id="KW-1185">Reference proteome</keyword>
<name>A0ABR4CNU3_9HELO</name>
<comment type="caution">
    <text evidence="2">The sequence shown here is derived from an EMBL/GenBank/DDBJ whole genome shotgun (WGS) entry which is preliminary data.</text>
</comment>
<accession>A0ABR4CNU3</accession>
<dbReference type="EMBL" id="JAZHXI010000005">
    <property type="protein sequence ID" value="KAL2071645.1"/>
    <property type="molecule type" value="Genomic_DNA"/>
</dbReference>
<evidence type="ECO:0000313" key="3">
    <source>
        <dbReference type="Proteomes" id="UP001595075"/>
    </source>
</evidence>